<evidence type="ECO:0008006" key="4">
    <source>
        <dbReference type="Google" id="ProtNLM"/>
    </source>
</evidence>
<keyword evidence="3" id="KW-1185">Reference proteome</keyword>
<dbReference type="EMBL" id="PTIX01000019">
    <property type="protein sequence ID" value="PPK64493.1"/>
    <property type="molecule type" value="Genomic_DNA"/>
</dbReference>
<evidence type="ECO:0000313" key="3">
    <source>
        <dbReference type="Proteomes" id="UP000239203"/>
    </source>
</evidence>
<proteinExistence type="predicted"/>
<dbReference type="RefSeq" id="WP_104481870.1">
    <property type="nucleotide sequence ID" value="NZ_CP154825.1"/>
</dbReference>
<gene>
    <name evidence="2" type="ORF">CLV40_11957</name>
</gene>
<reference evidence="2 3" key="1">
    <citation type="submission" date="2018-02" db="EMBL/GenBank/DDBJ databases">
        <title>Genomic Encyclopedia of Archaeal and Bacterial Type Strains, Phase II (KMG-II): from individual species to whole genera.</title>
        <authorList>
            <person name="Goeker M."/>
        </authorList>
    </citation>
    <scope>NUCLEOTIDE SEQUENCE [LARGE SCALE GENOMIC DNA]</scope>
    <source>
        <strain evidence="2 3">YU 961-1</strain>
    </source>
</reference>
<dbReference type="InterPro" id="IPR036689">
    <property type="entry name" value="ESAT-6-like_sf"/>
</dbReference>
<dbReference type="AlphaFoldDB" id="A0A2S6GH10"/>
<dbReference type="SUPFAM" id="SSF140453">
    <property type="entry name" value="EsxAB dimer-like"/>
    <property type="match status" value="1"/>
</dbReference>
<keyword evidence="1" id="KW-0175">Coiled coil</keyword>
<evidence type="ECO:0000256" key="1">
    <source>
        <dbReference type="SAM" id="Coils"/>
    </source>
</evidence>
<protein>
    <recommendedName>
        <fullName evidence="4">Type VII secretion system (Wss) protein ESAT-6</fullName>
    </recommendedName>
</protein>
<name>A0A2S6GH10_9PSEU</name>
<accession>A0A2S6GH10</accession>
<evidence type="ECO:0000313" key="2">
    <source>
        <dbReference type="EMBL" id="PPK64493.1"/>
    </source>
</evidence>
<comment type="caution">
    <text evidence="2">The sequence shown here is derived from an EMBL/GenBank/DDBJ whole genome shotgun (WGS) entry which is preliminary data.</text>
</comment>
<organism evidence="2 3">
    <name type="scientific">Actinokineospora auranticolor</name>
    <dbReference type="NCBI Taxonomy" id="155976"/>
    <lineage>
        <taxon>Bacteria</taxon>
        <taxon>Bacillati</taxon>
        <taxon>Actinomycetota</taxon>
        <taxon>Actinomycetes</taxon>
        <taxon>Pseudonocardiales</taxon>
        <taxon>Pseudonocardiaceae</taxon>
        <taxon>Actinokineospora</taxon>
    </lineage>
</organism>
<dbReference type="OrthoDB" id="3628080at2"/>
<sequence length="249" mass="25360">MSGYPGLGFDPTPGDPDAVMSVVAEYRAAAAALAAVGPDLRRVESATDGWTGPAADAFAGRVDAVPADLDTRSANLRRAADLLTTWAQTLAAGKRAADDLERAATRLRDRISDATDDLHARRTELDLAATPVAAAKAGMDHAAAEAELTALRDRLADVVRRARVLAADHERAADEVADALRPAHRAKSPTSSIAALLDRVSTTSAALGGLVLSSGPPTRSTGAAGTFAAAVATGAGGGGPVIEVVERAR</sequence>
<dbReference type="Proteomes" id="UP000239203">
    <property type="component" value="Unassembled WGS sequence"/>
</dbReference>
<feature type="coiled-coil region" evidence="1">
    <location>
        <begin position="90"/>
        <end position="117"/>
    </location>
</feature>
<dbReference type="Gene3D" id="1.10.287.1490">
    <property type="match status" value="1"/>
</dbReference>